<keyword evidence="5" id="KW-1185">Reference proteome</keyword>
<dbReference type="PANTHER" id="PTHR12149">
    <property type="entry name" value="FRUCTOSAMINE 3 KINASE-RELATED PROTEIN"/>
    <property type="match status" value="1"/>
</dbReference>
<dbReference type="GeneID" id="19197451"/>
<accession>W9VS73</accession>
<dbReference type="EC" id="2.7.1.172" evidence="1"/>
<dbReference type="eggNOG" id="KOG3021">
    <property type="taxonomic scope" value="Eukaryota"/>
</dbReference>
<gene>
    <name evidence="4" type="ORF">A1O5_12765</name>
</gene>
<comment type="caution">
    <text evidence="4">The sequence shown here is derived from an EMBL/GenBank/DDBJ whole genome shotgun (WGS) entry which is preliminary data.</text>
</comment>
<dbReference type="Proteomes" id="UP000019471">
    <property type="component" value="Unassembled WGS sequence"/>
</dbReference>
<evidence type="ECO:0000256" key="1">
    <source>
        <dbReference type="ARBA" id="ARBA00011961"/>
    </source>
</evidence>
<evidence type="ECO:0000313" key="4">
    <source>
        <dbReference type="EMBL" id="EXJ55026.1"/>
    </source>
</evidence>
<evidence type="ECO:0000256" key="3">
    <source>
        <dbReference type="SAM" id="MobiDB-lite"/>
    </source>
</evidence>
<dbReference type="SUPFAM" id="SSF56112">
    <property type="entry name" value="Protein kinase-like (PK-like)"/>
    <property type="match status" value="1"/>
</dbReference>
<dbReference type="STRING" id="1182543.W9VS73"/>
<dbReference type="InterPro" id="IPR016477">
    <property type="entry name" value="Fructo-/Ketosamine-3-kinase"/>
</dbReference>
<protein>
    <recommendedName>
        <fullName evidence="1">protein-ribulosamine 3-kinase</fullName>
        <ecNumber evidence="1">2.7.1.172</ecNumber>
    </recommendedName>
</protein>
<dbReference type="Pfam" id="PF03881">
    <property type="entry name" value="Fructosamin_kin"/>
    <property type="match status" value="1"/>
</dbReference>
<sequence length="367" mass="41959">MATAVYQAIDYGRHQPPAIAGDFPVDDNVINSFPMRTTILSANKFGQSKWTVTARLDVKQPDGSPAAYFLKCAAGDAGRVMIEGEFNSMSELYKTMPELVPKPYAWGKYSASPLETYYFLAEFIDMSDRVPEPNQLCAKLARLHKISVSPTGKFGFHITTCQGRIPQAIAWESNWTTFFTNLLRNIIALDNAENGAWDALTALEDRLLAHVVTYLLDNLTKDGRVVKPSLIHGDLWEGNTGTSYQTGDIYLFDAAVMYAHHEFEIGNWRCYYNKIHNKVYTRTYLRYNGPSEPTEEWDDRNRLYCIYYNILYSVNHRRQGKAVRQTAFDDMYYLIDKFAPFPEGQGPERIRDADRGTLSDERDHTRS</sequence>
<feature type="compositionally biased region" description="Basic and acidic residues" evidence="3">
    <location>
        <begin position="346"/>
        <end position="367"/>
    </location>
</feature>
<dbReference type="InterPro" id="IPR011009">
    <property type="entry name" value="Kinase-like_dom_sf"/>
</dbReference>
<dbReference type="PANTHER" id="PTHR12149:SF8">
    <property type="entry name" value="PROTEIN-RIBULOSAMINE 3-KINASE"/>
    <property type="match status" value="1"/>
</dbReference>
<feature type="region of interest" description="Disordered" evidence="3">
    <location>
        <begin position="344"/>
        <end position="367"/>
    </location>
</feature>
<comment type="catalytic activity">
    <reaction evidence="2">
        <text>N(6)-D-ribulosyl-L-lysyl-[protein] + ATP = N(6)-(3-O-phospho-D-ribulosyl)-L-lysyl-[protein] + ADP + H(+)</text>
        <dbReference type="Rhea" id="RHEA:48432"/>
        <dbReference type="Rhea" id="RHEA-COMP:12103"/>
        <dbReference type="Rhea" id="RHEA-COMP:12104"/>
        <dbReference type="ChEBI" id="CHEBI:15378"/>
        <dbReference type="ChEBI" id="CHEBI:30616"/>
        <dbReference type="ChEBI" id="CHEBI:90418"/>
        <dbReference type="ChEBI" id="CHEBI:90420"/>
        <dbReference type="ChEBI" id="CHEBI:456216"/>
        <dbReference type="EC" id="2.7.1.172"/>
    </reaction>
    <physiologicalReaction direction="left-to-right" evidence="2">
        <dbReference type="Rhea" id="RHEA:48433"/>
    </physiologicalReaction>
</comment>
<reference evidence="4 5" key="1">
    <citation type="submission" date="2013-03" db="EMBL/GenBank/DDBJ databases">
        <title>The Genome Sequence of Cladophialophora psammophila CBS 110553.</title>
        <authorList>
            <consortium name="The Broad Institute Genomics Platform"/>
            <person name="Cuomo C."/>
            <person name="de Hoog S."/>
            <person name="Gorbushina A."/>
            <person name="Walker B."/>
            <person name="Young S.K."/>
            <person name="Zeng Q."/>
            <person name="Gargeya S."/>
            <person name="Fitzgerald M."/>
            <person name="Haas B."/>
            <person name="Abouelleil A."/>
            <person name="Allen A.W."/>
            <person name="Alvarado L."/>
            <person name="Arachchi H.M."/>
            <person name="Berlin A.M."/>
            <person name="Chapman S.B."/>
            <person name="Gainer-Dewar J."/>
            <person name="Goldberg J."/>
            <person name="Griggs A."/>
            <person name="Gujja S."/>
            <person name="Hansen M."/>
            <person name="Howarth C."/>
            <person name="Imamovic A."/>
            <person name="Ireland A."/>
            <person name="Larimer J."/>
            <person name="McCowan C."/>
            <person name="Murphy C."/>
            <person name="Pearson M."/>
            <person name="Poon T.W."/>
            <person name="Priest M."/>
            <person name="Roberts A."/>
            <person name="Saif S."/>
            <person name="Shea T."/>
            <person name="Sisk P."/>
            <person name="Sykes S."/>
            <person name="Wortman J."/>
            <person name="Nusbaum C."/>
            <person name="Birren B."/>
        </authorList>
    </citation>
    <scope>NUCLEOTIDE SEQUENCE [LARGE SCALE GENOMIC DNA]</scope>
    <source>
        <strain evidence="4 5">CBS 110553</strain>
    </source>
</reference>
<proteinExistence type="predicted"/>
<dbReference type="AlphaFoldDB" id="W9VS73"/>
<dbReference type="EMBL" id="AMGX01000037">
    <property type="protein sequence ID" value="EXJ55026.1"/>
    <property type="molecule type" value="Genomic_DNA"/>
</dbReference>
<dbReference type="HOGENOM" id="CLU_036517_1_2_1"/>
<name>W9VS73_9EURO</name>
<dbReference type="Gene3D" id="3.90.1200.10">
    <property type="match status" value="1"/>
</dbReference>
<dbReference type="OrthoDB" id="5772781at2759"/>
<dbReference type="RefSeq" id="XP_007751524.1">
    <property type="nucleotide sequence ID" value="XM_007753334.1"/>
</dbReference>
<dbReference type="GO" id="GO:0102193">
    <property type="term" value="F:protein-ribulosamine 3-kinase activity"/>
    <property type="evidence" value="ECO:0007669"/>
    <property type="project" value="UniProtKB-EC"/>
</dbReference>
<evidence type="ECO:0000313" key="5">
    <source>
        <dbReference type="Proteomes" id="UP000019471"/>
    </source>
</evidence>
<organism evidence="4 5">
    <name type="scientific">Cladophialophora psammophila CBS 110553</name>
    <dbReference type="NCBI Taxonomy" id="1182543"/>
    <lineage>
        <taxon>Eukaryota</taxon>
        <taxon>Fungi</taxon>
        <taxon>Dikarya</taxon>
        <taxon>Ascomycota</taxon>
        <taxon>Pezizomycotina</taxon>
        <taxon>Eurotiomycetes</taxon>
        <taxon>Chaetothyriomycetidae</taxon>
        <taxon>Chaetothyriales</taxon>
        <taxon>Herpotrichiellaceae</taxon>
        <taxon>Cladophialophora</taxon>
    </lineage>
</organism>
<evidence type="ECO:0000256" key="2">
    <source>
        <dbReference type="ARBA" id="ARBA00048655"/>
    </source>
</evidence>